<comment type="caution">
    <text evidence="3">The sequence shown here is derived from an EMBL/GenBank/DDBJ whole genome shotgun (WGS) entry which is preliminary data.</text>
</comment>
<dbReference type="GO" id="GO:0008641">
    <property type="term" value="F:ubiquitin-like modifier activating enzyme activity"/>
    <property type="evidence" value="ECO:0007669"/>
    <property type="project" value="InterPro"/>
</dbReference>
<dbReference type="Pfam" id="PF20590">
    <property type="entry name" value="DUF6791"/>
    <property type="match status" value="1"/>
</dbReference>
<dbReference type="SUPFAM" id="SSF69572">
    <property type="entry name" value="Activating enzymes of the ubiquitin-like proteins"/>
    <property type="match status" value="1"/>
</dbReference>
<reference evidence="3 4" key="1">
    <citation type="submission" date="2019-03" db="EMBL/GenBank/DDBJ databases">
        <title>Genomic Encyclopedia of Type Strains, Phase IV (KMG-IV): sequencing the most valuable type-strain genomes for metagenomic binning, comparative biology and taxonomic classification.</title>
        <authorList>
            <person name="Goeker M."/>
        </authorList>
    </citation>
    <scope>NUCLEOTIDE SEQUENCE [LARGE SCALE GENOMIC DNA]</scope>
    <source>
        <strain evidence="3 4">DSM 45934</strain>
    </source>
</reference>
<evidence type="ECO:0000259" key="1">
    <source>
        <dbReference type="Pfam" id="PF00899"/>
    </source>
</evidence>
<dbReference type="RefSeq" id="WP_132115070.1">
    <property type="nucleotide sequence ID" value="NZ_SLWS01000002.1"/>
</dbReference>
<dbReference type="InterPro" id="IPR035985">
    <property type="entry name" value="Ubiquitin-activating_enz"/>
</dbReference>
<protein>
    <submittedName>
        <fullName evidence="3">ThiF family protein</fullName>
    </submittedName>
</protein>
<name>A0A4R2JRQ7_9PSEU</name>
<proteinExistence type="predicted"/>
<dbReference type="AlphaFoldDB" id="A0A4R2JRQ7"/>
<evidence type="ECO:0000313" key="4">
    <source>
        <dbReference type="Proteomes" id="UP000295680"/>
    </source>
</evidence>
<feature type="domain" description="THIF-type NAD/FAD binding fold" evidence="1">
    <location>
        <begin position="176"/>
        <end position="303"/>
    </location>
</feature>
<evidence type="ECO:0000259" key="2">
    <source>
        <dbReference type="Pfam" id="PF20590"/>
    </source>
</evidence>
<dbReference type="EMBL" id="SLWS01000002">
    <property type="protein sequence ID" value="TCO62941.1"/>
    <property type="molecule type" value="Genomic_DNA"/>
</dbReference>
<sequence length="398" mass="43338">MSTSPFDRDPSTRRLLDEDYCLSFEGNHLIVERVPYVTAAKAVAYGRLALPVVFSGDIVQDGSGDHRIWFIGEQPCDQHGQPIPGPSPDSHAITPELSANFMISSKPKNASAYANTYANTYDKITSYVRILSHPAKALDPTVTATPGAGWTEVPDDLPLVYPDTGTARAGLAEMNAKFRGHRIGIIGLGGTGSFILDQVSKTWVDTIELFDGDVFDNHNAYRAPGAADIEHLKLRPNKAEHFARVYSHMHTGITAHPAFITADNLELLSNCTFVFMAAADANDKTAILAWLRQRGIPAIEVGMGIRDEGGRLSGLLAVVNHFPGMSDGAIATATGRPDEYDRNIQTADLNCLNAILAVINWKKYLTYYAELKPVDETVYKIFTGTIRNGNGDEEEDAA</sequence>
<organism evidence="3 4">
    <name type="scientific">Actinocrispum wychmicini</name>
    <dbReference type="NCBI Taxonomy" id="1213861"/>
    <lineage>
        <taxon>Bacteria</taxon>
        <taxon>Bacillati</taxon>
        <taxon>Actinomycetota</taxon>
        <taxon>Actinomycetes</taxon>
        <taxon>Pseudonocardiales</taxon>
        <taxon>Pseudonocardiaceae</taxon>
        <taxon>Actinocrispum</taxon>
    </lineage>
</organism>
<keyword evidence="4" id="KW-1185">Reference proteome</keyword>
<dbReference type="Pfam" id="PF00899">
    <property type="entry name" value="ThiF"/>
    <property type="match status" value="1"/>
</dbReference>
<dbReference type="Gene3D" id="3.40.50.720">
    <property type="entry name" value="NAD(P)-binding Rossmann-like Domain"/>
    <property type="match status" value="1"/>
</dbReference>
<gene>
    <name evidence="3" type="ORF">EV192_1021081</name>
</gene>
<dbReference type="InterPro" id="IPR000594">
    <property type="entry name" value="ThiF_NAD_FAD-bd"/>
</dbReference>
<dbReference type="OrthoDB" id="8773615at2"/>
<dbReference type="Proteomes" id="UP000295680">
    <property type="component" value="Unassembled WGS sequence"/>
</dbReference>
<feature type="domain" description="DUF6791" evidence="2">
    <location>
        <begin position="13"/>
        <end position="164"/>
    </location>
</feature>
<accession>A0A4R2JRQ7</accession>
<evidence type="ECO:0000313" key="3">
    <source>
        <dbReference type="EMBL" id="TCO62941.1"/>
    </source>
</evidence>
<dbReference type="InterPro" id="IPR046741">
    <property type="entry name" value="DUF6791"/>
</dbReference>